<evidence type="ECO:0000256" key="1">
    <source>
        <dbReference type="ARBA" id="ARBA00004496"/>
    </source>
</evidence>
<dbReference type="Gene3D" id="3.90.870.10">
    <property type="entry name" value="DHBP synthase"/>
    <property type="match status" value="1"/>
</dbReference>
<sequence>MAHKAYKAYEAYFYFSFVSFVSMVGLVSFLYMKIIKQENLNIAEIVDFLKNGATIVYPTETCYGLGCDATNKEAVNKIFAIKKRQKNKSLLVVVPEVAMIFPYIDWNPTLQILSKKYWPGALTVVVNVKKINGFPPGVVNEDGTMAFRVTEHPLATEISKKLDSPLVSTSANIASLESPYDIVSVLQMFEHEDVQPDIIIDGGNLPHRSPSTIVKIVGENVEVLRQGEVVLEL</sequence>
<dbReference type="InterPro" id="IPR006070">
    <property type="entry name" value="Sua5-like_dom"/>
</dbReference>
<comment type="similarity">
    <text evidence="2">Belongs to the SUA5 family.</text>
</comment>
<keyword evidence="4" id="KW-0963">Cytoplasm</keyword>
<evidence type="ECO:0000256" key="2">
    <source>
        <dbReference type="ARBA" id="ARBA00007663"/>
    </source>
</evidence>
<dbReference type="PROSITE" id="PS51163">
    <property type="entry name" value="YRDC"/>
    <property type="match status" value="1"/>
</dbReference>
<dbReference type="GO" id="GO:0006450">
    <property type="term" value="P:regulation of translational fidelity"/>
    <property type="evidence" value="ECO:0007669"/>
    <property type="project" value="TreeGrafter"/>
</dbReference>
<dbReference type="Pfam" id="PF01300">
    <property type="entry name" value="Sua5_yciO_yrdC"/>
    <property type="match status" value="1"/>
</dbReference>
<dbReference type="PANTHER" id="PTHR17490:SF16">
    <property type="entry name" value="THREONYLCARBAMOYL-AMP SYNTHASE"/>
    <property type="match status" value="1"/>
</dbReference>
<dbReference type="GO" id="GO:0003725">
    <property type="term" value="F:double-stranded RNA binding"/>
    <property type="evidence" value="ECO:0007669"/>
    <property type="project" value="InterPro"/>
</dbReference>
<keyword evidence="12" id="KW-0812">Transmembrane</keyword>
<reference evidence="15" key="1">
    <citation type="submission" date="2017-09" db="EMBL/GenBank/DDBJ databases">
        <title>Depth-based differentiation of microbial function through sediment-hosted aquifers and enrichment of novel symbionts in the deep terrestrial subsurface.</title>
        <authorList>
            <person name="Probst A.J."/>
            <person name="Ladd B."/>
            <person name="Jarett J.K."/>
            <person name="Geller-Mcgrath D.E."/>
            <person name="Sieber C.M.K."/>
            <person name="Emerson J.B."/>
            <person name="Anantharaman K."/>
            <person name="Thomas B.C."/>
            <person name="Malmstrom R."/>
            <person name="Stieglmeier M."/>
            <person name="Klingl A."/>
            <person name="Woyke T."/>
            <person name="Ryan C.M."/>
            <person name="Banfield J.F."/>
        </authorList>
    </citation>
    <scope>NUCLEOTIDE SEQUENCE [LARGE SCALE GENOMIC DNA]</scope>
</reference>
<evidence type="ECO:0000256" key="3">
    <source>
        <dbReference type="ARBA" id="ARBA00012584"/>
    </source>
</evidence>
<dbReference type="GO" id="GO:0008033">
    <property type="term" value="P:tRNA processing"/>
    <property type="evidence" value="ECO:0007669"/>
    <property type="project" value="UniProtKB-KW"/>
</dbReference>
<keyword evidence="7" id="KW-0548">Nucleotidyltransferase</keyword>
<name>A0A2M7V9X1_9BACT</name>
<proteinExistence type="inferred from homology"/>
<dbReference type="SUPFAM" id="SSF55821">
    <property type="entry name" value="YrdC/RibB"/>
    <property type="match status" value="1"/>
</dbReference>
<evidence type="ECO:0000256" key="8">
    <source>
        <dbReference type="ARBA" id="ARBA00022741"/>
    </source>
</evidence>
<evidence type="ECO:0000259" key="13">
    <source>
        <dbReference type="PROSITE" id="PS51163"/>
    </source>
</evidence>
<keyword evidence="12" id="KW-1133">Transmembrane helix</keyword>
<dbReference type="GO" id="GO:0005524">
    <property type="term" value="F:ATP binding"/>
    <property type="evidence" value="ECO:0007669"/>
    <property type="project" value="UniProtKB-KW"/>
</dbReference>
<evidence type="ECO:0000256" key="11">
    <source>
        <dbReference type="ARBA" id="ARBA00048366"/>
    </source>
</evidence>
<feature type="domain" description="YrdC-like" evidence="13">
    <location>
        <begin position="39"/>
        <end position="229"/>
    </location>
</feature>
<keyword evidence="8" id="KW-0547">Nucleotide-binding</keyword>
<keyword evidence="6" id="KW-0819">tRNA processing</keyword>
<keyword evidence="5" id="KW-0808">Transferase</keyword>
<dbReference type="InterPro" id="IPR017945">
    <property type="entry name" value="DHBP_synth_RibB-like_a/b_dom"/>
</dbReference>
<evidence type="ECO:0000256" key="6">
    <source>
        <dbReference type="ARBA" id="ARBA00022694"/>
    </source>
</evidence>
<protein>
    <recommendedName>
        <fullName evidence="10">L-threonylcarbamoyladenylate synthase</fullName>
        <ecNumber evidence="3">2.7.7.87</ecNumber>
    </recommendedName>
    <alternativeName>
        <fullName evidence="10">L-threonylcarbamoyladenylate synthase</fullName>
    </alternativeName>
</protein>
<evidence type="ECO:0000256" key="10">
    <source>
        <dbReference type="ARBA" id="ARBA00029774"/>
    </source>
</evidence>
<evidence type="ECO:0000313" key="15">
    <source>
        <dbReference type="Proteomes" id="UP000231453"/>
    </source>
</evidence>
<gene>
    <name evidence="14" type="ORF">COX80_03970</name>
</gene>
<comment type="subcellular location">
    <subcellularLocation>
        <location evidence="1">Cytoplasm</location>
    </subcellularLocation>
</comment>
<evidence type="ECO:0000256" key="4">
    <source>
        <dbReference type="ARBA" id="ARBA00022490"/>
    </source>
</evidence>
<evidence type="ECO:0000256" key="5">
    <source>
        <dbReference type="ARBA" id="ARBA00022679"/>
    </source>
</evidence>
<dbReference type="Proteomes" id="UP000231453">
    <property type="component" value="Unassembled WGS sequence"/>
</dbReference>
<dbReference type="EC" id="2.7.7.87" evidence="3"/>
<organism evidence="14 15">
    <name type="scientific">Candidatus Magasanikbacteria bacterium CG_4_10_14_0_2_um_filter_33_14</name>
    <dbReference type="NCBI Taxonomy" id="1974636"/>
    <lineage>
        <taxon>Bacteria</taxon>
        <taxon>Candidatus Magasanikiibacteriota</taxon>
    </lineage>
</organism>
<evidence type="ECO:0000313" key="14">
    <source>
        <dbReference type="EMBL" id="PIZ95647.1"/>
    </source>
</evidence>
<keyword evidence="12" id="KW-0472">Membrane</keyword>
<dbReference type="EMBL" id="PFPL01000048">
    <property type="protein sequence ID" value="PIZ95647.1"/>
    <property type="molecule type" value="Genomic_DNA"/>
</dbReference>
<comment type="caution">
    <text evidence="14">The sequence shown here is derived from an EMBL/GenBank/DDBJ whole genome shotgun (WGS) entry which is preliminary data.</text>
</comment>
<dbReference type="NCBIfam" id="TIGR00057">
    <property type="entry name" value="L-threonylcarbamoyladenylate synthase"/>
    <property type="match status" value="1"/>
</dbReference>
<keyword evidence="9" id="KW-0067">ATP-binding</keyword>
<dbReference type="InterPro" id="IPR050156">
    <property type="entry name" value="TC-AMP_synthase_SUA5"/>
</dbReference>
<feature type="transmembrane region" description="Helical" evidence="12">
    <location>
        <begin position="12"/>
        <end position="32"/>
    </location>
</feature>
<dbReference type="GO" id="GO:0000049">
    <property type="term" value="F:tRNA binding"/>
    <property type="evidence" value="ECO:0007669"/>
    <property type="project" value="TreeGrafter"/>
</dbReference>
<evidence type="ECO:0000256" key="12">
    <source>
        <dbReference type="SAM" id="Phobius"/>
    </source>
</evidence>
<evidence type="ECO:0000256" key="9">
    <source>
        <dbReference type="ARBA" id="ARBA00022840"/>
    </source>
</evidence>
<dbReference type="GO" id="GO:0005737">
    <property type="term" value="C:cytoplasm"/>
    <property type="evidence" value="ECO:0007669"/>
    <property type="project" value="UniProtKB-SubCell"/>
</dbReference>
<comment type="catalytic activity">
    <reaction evidence="11">
        <text>L-threonine + hydrogencarbonate + ATP = L-threonylcarbamoyladenylate + diphosphate + H2O</text>
        <dbReference type="Rhea" id="RHEA:36407"/>
        <dbReference type="ChEBI" id="CHEBI:15377"/>
        <dbReference type="ChEBI" id="CHEBI:17544"/>
        <dbReference type="ChEBI" id="CHEBI:30616"/>
        <dbReference type="ChEBI" id="CHEBI:33019"/>
        <dbReference type="ChEBI" id="CHEBI:57926"/>
        <dbReference type="ChEBI" id="CHEBI:73682"/>
        <dbReference type="EC" id="2.7.7.87"/>
    </reaction>
</comment>
<dbReference type="AlphaFoldDB" id="A0A2M7V9X1"/>
<accession>A0A2M7V9X1</accession>
<dbReference type="PANTHER" id="PTHR17490">
    <property type="entry name" value="SUA5"/>
    <property type="match status" value="1"/>
</dbReference>
<evidence type="ECO:0000256" key="7">
    <source>
        <dbReference type="ARBA" id="ARBA00022695"/>
    </source>
</evidence>
<dbReference type="GO" id="GO:0061710">
    <property type="term" value="F:L-threonylcarbamoyladenylate synthase"/>
    <property type="evidence" value="ECO:0007669"/>
    <property type="project" value="UniProtKB-EC"/>
</dbReference>